<reference evidence="3" key="1">
    <citation type="submission" date="2021-01" db="EMBL/GenBank/DDBJ databases">
        <authorList>
            <person name="Corre E."/>
            <person name="Pelletier E."/>
            <person name="Niang G."/>
            <person name="Scheremetjew M."/>
            <person name="Finn R."/>
            <person name="Kale V."/>
            <person name="Holt S."/>
            <person name="Cochrane G."/>
            <person name="Meng A."/>
            <person name="Brown T."/>
            <person name="Cohen L."/>
        </authorList>
    </citation>
    <scope>NUCLEOTIDE SEQUENCE</scope>
    <source>
        <strain evidence="3">ECT3854</strain>
    </source>
</reference>
<sequence>MSRGQTQTSFTETTGRSAVKAFAWRIIAGSVTFVTSLQFSGSLKTALSIVGSDFFSKAFTMFIGERIMNKSKAGRKAGSDAVGRSLAKALIWRLFAVANTLTMALFVAKDLSMASKIAGSDAFFKTGLMFAYERIWAKIEWGKVYAVEFMI</sequence>
<feature type="transmembrane region" description="Helical" evidence="1">
    <location>
        <begin position="21"/>
        <end position="39"/>
    </location>
</feature>
<dbReference type="AlphaFoldDB" id="A0A7S1D473"/>
<keyword evidence="1" id="KW-0472">Membrane</keyword>
<feature type="domain" description="DUF2061" evidence="2">
    <location>
        <begin position="19"/>
        <end position="67"/>
    </location>
</feature>
<accession>A0A7S1D473</accession>
<dbReference type="EMBL" id="HBFW01011457">
    <property type="protein sequence ID" value="CAD8936354.1"/>
    <property type="molecule type" value="Transcribed_RNA"/>
</dbReference>
<evidence type="ECO:0000259" key="2">
    <source>
        <dbReference type="Pfam" id="PF09834"/>
    </source>
</evidence>
<protein>
    <recommendedName>
        <fullName evidence="2">DUF2061 domain-containing protein</fullName>
    </recommendedName>
</protein>
<keyword evidence="1" id="KW-1133">Transmembrane helix</keyword>
<keyword evidence="1" id="KW-0812">Transmembrane</keyword>
<feature type="domain" description="DUF2061" evidence="2">
    <location>
        <begin position="86"/>
        <end position="137"/>
    </location>
</feature>
<name>A0A7S1D473_CYCTE</name>
<dbReference type="InterPro" id="IPR018638">
    <property type="entry name" value="DUF2061_membrane"/>
</dbReference>
<evidence type="ECO:0000256" key="1">
    <source>
        <dbReference type="SAM" id="Phobius"/>
    </source>
</evidence>
<gene>
    <name evidence="3" type="ORF">CTEN0397_LOCUS7388</name>
</gene>
<proteinExistence type="predicted"/>
<dbReference type="Pfam" id="PF09834">
    <property type="entry name" value="DUF2061"/>
    <property type="match status" value="2"/>
</dbReference>
<organism evidence="3">
    <name type="scientific">Cyclophora tenuis</name>
    <name type="common">Marine diatom</name>
    <dbReference type="NCBI Taxonomy" id="216820"/>
    <lineage>
        <taxon>Eukaryota</taxon>
        <taxon>Sar</taxon>
        <taxon>Stramenopiles</taxon>
        <taxon>Ochrophyta</taxon>
        <taxon>Bacillariophyta</taxon>
        <taxon>Fragilariophyceae</taxon>
        <taxon>Fragilariophycidae</taxon>
        <taxon>Cyclophorales</taxon>
        <taxon>Cyclophoraceae</taxon>
        <taxon>Cyclophora</taxon>
    </lineage>
</organism>
<evidence type="ECO:0000313" key="3">
    <source>
        <dbReference type="EMBL" id="CAD8936354.1"/>
    </source>
</evidence>
<feature type="transmembrane region" description="Helical" evidence="1">
    <location>
        <begin position="85"/>
        <end position="108"/>
    </location>
</feature>